<organism evidence="1 2">
    <name type="scientific">Oceanobacillus chungangensis</name>
    <dbReference type="NCBI Taxonomy" id="1229152"/>
    <lineage>
        <taxon>Bacteria</taxon>
        <taxon>Bacillati</taxon>
        <taxon>Bacillota</taxon>
        <taxon>Bacilli</taxon>
        <taxon>Bacillales</taxon>
        <taxon>Bacillaceae</taxon>
        <taxon>Oceanobacillus</taxon>
    </lineage>
</organism>
<evidence type="ECO:0000313" key="1">
    <source>
        <dbReference type="EMBL" id="RDW18877.1"/>
    </source>
</evidence>
<accession>A0A3D8PTH8</accession>
<proteinExistence type="predicted"/>
<dbReference type="Proteomes" id="UP000256520">
    <property type="component" value="Unassembled WGS sequence"/>
</dbReference>
<protein>
    <submittedName>
        <fullName evidence="1">Uncharacterized protein</fullName>
    </submittedName>
</protein>
<evidence type="ECO:0000313" key="2">
    <source>
        <dbReference type="Proteomes" id="UP000256520"/>
    </source>
</evidence>
<dbReference type="AlphaFoldDB" id="A0A3D8PTH8"/>
<reference evidence="2" key="1">
    <citation type="submission" date="2017-11" db="EMBL/GenBank/DDBJ databases">
        <authorList>
            <person name="Zhu W."/>
        </authorList>
    </citation>
    <scope>NUCLEOTIDE SEQUENCE [LARGE SCALE GENOMIC DNA]</scope>
    <source>
        <strain evidence="2">CAU 1051</strain>
    </source>
</reference>
<comment type="caution">
    <text evidence="1">The sequence shown here is derived from an EMBL/GenBank/DDBJ whole genome shotgun (WGS) entry which is preliminary data.</text>
</comment>
<gene>
    <name evidence="1" type="ORF">CWR45_08660</name>
</gene>
<sequence>MMGDIYREEVNDVKAFEYHNSVEGGYCYLAYYSSIKDHILTVIFDIKILKLRKQYGCSRKNPLEN</sequence>
<dbReference type="EMBL" id="PIOD01000008">
    <property type="protein sequence ID" value="RDW18877.1"/>
    <property type="molecule type" value="Genomic_DNA"/>
</dbReference>
<keyword evidence="2" id="KW-1185">Reference proteome</keyword>
<name>A0A3D8PTH8_9BACI</name>